<gene>
    <name evidence="2" type="ORF">EVG20_g3820</name>
</gene>
<proteinExistence type="predicted"/>
<accession>A0A4Y9YZW0</accession>
<evidence type="ECO:0000256" key="1">
    <source>
        <dbReference type="SAM" id="MobiDB-lite"/>
    </source>
</evidence>
<dbReference type="AlphaFoldDB" id="A0A4Y9YZW0"/>
<keyword evidence="3" id="KW-1185">Reference proteome</keyword>
<protein>
    <submittedName>
        <fullName evidence="2">Uncharacterized protein</fullName>
    </submittedName>
</protein>
<reference evidence="2 3" key="1">
    <citation type="submission" date="2019-02" db="EMBL/GenBank/DDBJ databases">
        <title>Genome sequencing of the rare red list fungi Dentipellis fragilis.</title>
        <authorList>
            <person name="Buettner E."/>
            <person name="Kellner H."/>
        </authorList>
    </citation>
    <scope>NUCLEOTIDE SEQUENCE [LARGE SCALE GENOMIC DNA]</scope>
    <source>
        <strain evidence="2 3">DSM 105465</strain>
    </source>
</reference>
<evidence type="ECO:0000313" key="2">
    <source>
        <dbReference type="EMBL" id="TFY67802.1"/>
    </source>
</evidence>
<feature type="compositionally biased region" description="Pro residues" evidence="1">
    <location>
        <begin position="351"/>
        <end position="361"/>
    </location>
</feature>
<feature type="compositionally biased region" description="Low complexity" evidence="1">
    <location>
        <begin position="132"/>
        <end position="141"/>
    </location>
</feature>
<feature type="compositionally biased region" description="Pro residues" evidence="1">
    <location>
        <begin position="310"/>
        <end position="327"/>
    </location>
</feature>
<feature type="compositionally biased region" description="Pro residues" evidence="1">
    <location>
        <begin position="177"/>
        <end position="198"/>
    </location>
</feature>
<comment type="caution">
    <text evidence="2">The sequence shown here is derived from an EMBL/GenBank/DDBJ whole genome shotgun (WGS) entry which is preliminary data.</text>
</comment>
<dbReference type="EMBL" id="SEOQ01000181">
    <property type="protein sequence ID" value="TFY67802.1"/>
    <property type="molecule type" value="Genomic_DNA"/>
</dbReference>
<dbReference type="Proteomes" id="UP000298327">
    <property type="component" value="Unassembled WGS sequence"/>
</dbReference>
<name>A0A4Y9YZW0_9AGAM</name>
<sequence length="388" mass="42669">MEGALSLRRARGKEDRMTIYVGIDSNDCQDGRLEQDLKRAGRSDRKKNIRREHIGTVIDRSEYRAAWTQTFMPRQRRTQPAKRAHLSSTEPAATCCADRAALKHSHFICPSSGPHINFPAESAATRVSSPPARMGNNARGNGNKERTMYISWPSSSSFRPAELSPKPTMNFPSRADSPPPRVPSPQLLPTPLPSPPPLRSQRSRQRLGLDASPKTPPIPPTLIGSPLLKKGIFAPRARTPSGQLNIDLWLDGDEFGARKERKSAPTTPSTPGRQHIPSKGRHRRSESISVSPSNRSPPSPHVRSRSRSRSPPPTPRREPPPPVPPIPSFFLNASDRKGVLQPKATNCAEPRYPPGLTPPAAPSAGGKRDEAMTCMRFFSIHNSRSASQ</sequence>
<dbReference type="OrthoDB" id="3260925at2759"/>
<feature type="region of interest" description="Disordered" evidence="1">
    <location>
        <begin position="124"/>
        <end position="226"/>
    </location>
</feature>
<organism evidence="2 3">
    <name type="scientific">Dentipellis fragilis</name>
    <dbReference type="NCBI Taxonomy" id="205917"/>
    <lineage>
        <taxon>Eukaryota</taxon>
        <taxon>Fungi</taxon>
        <taxon>Dikarya</taxon>
        <taxon>Basidiomycota</taxon>
        <taxon>Agaricomycotina</taxon>
        <taxon>Agaricomycetes</taxon>
        <taxon>Russulales</taxon>
        <taxon>Hericiaceae</taxon>
        <taxon>Dentipellis</taxon>
    </lineage>
</organism>
<feature type="region of interest" description="Disordered" evidence="1">
    <location>
        <begin position="258"/>
        <end position="368"/>
    </location>
</feature>
<evidence type="ECO:0000313" key="3">
    <source>
        <dbReference type="Proteomes" id="UP000298327"/>
    </source>
</evidence>